<dbReference type="AlphaFoldDB" id="A0A6P1BAM6"/>
<sequence>MFKRRRFRQMHWLIERLLAEAKSLREEAKALPIGIAKERLLQKARQADTAAHLSQWLSSPGLLPPE</sequence>
<proteinExistence type="predicted"/>
<name>A0A6P1BAM6_9BRAD</name>
<comment type="caution">
    <text evidence="1">The sequence shown here is derived from an EMBL/GenBank/DDBJ whole genome shotgun (WGS) entry which is preliminary data.</text>
</comment>
<accession>A0A6P1BAM6</accession>
<evidence type="ECO:0000313" key="1">
    <source>
        <dbReference type="EMBL" id="NEU94502.1"/>
    </source>
</evidence>
<protein>
    <submittedName>
        <fullName evidence="1">Uncharacterized protein</fullName>
    </submittedName>
</protein>
<dbReference type="RefSeq" id="WP_163149678.1">
    <property type="nucleotide sequence ID" value="NZ_VKHP01000003.1"/>
</dbReference>
<gene>
    <name evidence="1" type="ORF">FNJ47_01325</name>
</gene>
<keyword evidence="2" id="KW-1185">Reference proteome</keyword>
<evidence type="ECO:0000313" key="2">
    <source>
        <dbReference type="Proteomes" id="UP000468531"/>
    </source>
</evidence>
<dbReference type="Proteomes" id="UP000468531">
    <property type="component" value="Unassembled WGS sequence"/>
</dbReference>
<organism evidence="1 2">
    <name type="scientific">Bradyrhizobium uaiense</name>
    <dbReference type="NCBI Taxonomy" id="2594946"/>
    <lineage>
        <taxon>Bacteria</taxon>
        <taxon>Pseudomonadati</taxon>
        <taxon>Pseudomonadota</taxon>
        <taxon>Alphaproteobacteria</taxon>
        <taxon>Hyphomicrobiales</taxon>
        <taxon>Nitrobacteraceae</taxon>
        <taxon>Bradyrhizobium</taxon>
    </lineage>
</organism>
<reference evidence="1 2" key="1">
    <citation type="journal article" date="2020" name="Arch. Microbiol.">
        <title>Bradyrhizobium uaiense sp. nov., a new highly efficient cowpea symbiont.</title>
        <authorList>
            <person name="Cabral Michel D."/>
            <person name="Azarias Guimaraes A."/>
            <person name="Martins da Costa E."/>
            <person name="Soares de Carvalho T."/>
            <person name="Balsanelli E."/>
            <person name="Willems A."/>
            <person name="Maltempi de Souza E."/>
            <person name="de Souza Moreira F.M."/>
        </authorList>
    </citation>
    <scope>NUCLEOTIDE SEQUENCE [LARGE SCALE GENOMIC DNA]</scope>
    <source>
        <strain evidence="1 2">UFLA 03-164</strain>
    </source>
</reference>
<dbReference type="EMBL" id="VKHP01000003">
    <property type="protein sequence ID" value="NEU94502.1"/>
    <property type="molecule type" value="Genomic_DNA"/>
</dbReference>